<dbReference type="GO" id="GO:0004458">
    <property type="term" value="F:D-lactate dehydrogenase (cytochrome) activity"/>
    <property type="evidence" value="ECO:0007669"/>
    <property type="project" value="TreeGrafter"/>
</dbReference>
<evidence type="ECO:0000259" key="2">
    <source>
        <dbReference type="PROSITE" id="PS51387"/>
    </source>
</evidence>
<dbReference type="PANTHER" id="PTHR11748:SF111">
    <property type="entry name" value="D-LACTATE DEHYDROGENASE, MITOCHONDRIAL-RELATED"/>
    <property type="match status" value="1"/>
</dbReference>
<dbReference type="InterPro" id="IPR016166">
    <property type="entry name" value="FAD-bd_PCMH"/>
</dbReference>
<dbReference type="InterPro" id="IPR006094">
    <property type="entry name" value="Oxid_FAD_bind_N"/>
</dbReference>
<dbReference type="Gene3D" id="3.30.465.10">
    <property type="match status" value="2"/>
</dbReference>
<comment type="caution">
    <text evidence="3">The sequence shown here is derived from an EMBL/GenBank/DDBJ whole genome shotgun (WGS) entry which is preliminary data.</text>
</comment>
<dbReference type="Proteomes" id="UP001165121">
    <property type="component" value="Unassembled WGS sequence"/>
</dbReference>
<organism evidence="3 4">
    <name type="scientific">Phytophthora fragariaefolia</name>
    <dbReference type="NCBI Taxonomy" id="1490495"/>
    <lineage>
        <taxon>Eukaryota</taxon>
        <taxon>Sar</taxon>
        <taxon>Stramenopiles</taxon>
        <taxon>Oomycota</taxon>
        <taxon>Peronosporomycetes</taxon>
        <taxon>Peronosporales</taxon>
        <taxon>Peronosporaceae</taxon>
        <taxon>Phytophthora</taxon>
    </lineage>
</organism>
<comment type="similarity">
    <text evidence="1">Belongs to the FAD-binding oxidoreductase/transferase type 4 family.</text>
</comment>
<accession>A0A9W6TN24</accession>
<sequence>MAAPGSPCLESWLRKSTLDASHRKDFNHAQFTKGVIGDMWHRLGSCQALGALPNQHGTDESYHDVEPPDAVAFVHSTEEVSEVIKICAATRTPVIPFGAGTSIEGHISAVVGGVSVDLSGMNEILKVSYKLGQQGKQWDRSWCAVACVVQLDRANMSVTVEAGVTREQLNADLRATGLMFPVDPGANATIGGMIATNASGTTTVK</sequence>
<dbReference type="SUPFAM" id="SSF56176">
    <property type="entry name" value="FAD-binding/transporter-associated domain-like"/>
    <property type="match status" value="1"/>
</dbReference>
<dbReference type="GO" id="GO:1903457">
    <property type="term" value="P:lactate catabolic process"/>
    <property type="evidence" value="ECO:0007669"/>
    <property type="project" value="TreeGrafter"/>
</dbReference>
<dbReference type="GO" id="GO:0005739">
    <property type="term" value="C:mitochondrion"/>
    <property type="evidence" value="ECO:0007669"/>
    <property type="project" value="TreeGrafter"/>
</dbReference>
<evidence type="ECO:0000256" key="1">
    <source>
        <dbReference type="ARBA" id="ARBA00008000"/>
    </source>
</evidence>
<protein>
    <submittedName>
        <fullName evidence="3">Unnamed protein product</fullName>
    </submittedName>
</protein>
<gene>
    <name evidence="3" type="ORF">Pfra01_000116700</name>
</gene>
<dbReference type="AlphaFoldDB" id="A0A9W6TN24"/>
<proteinExistence type="inferred from homology"/>
<dbReference type="PROSITE" id="PS51387">
    <property type="entry name" value="FAD_PCMH"/>
    <property type="match status" value="1"/>
</dbReference>
<dbReference type="FunFam" id="3.30.43.10:FF:000010">
    <property type="entry name" value="probable D-lactate dehydrogenase, mitochondrial"/>
    <property type="match status" value="1"/>
</dbReference>
<evidence type="ECO:0000313" key="3">
    <source>
        <dbReference type="EMBL" id="GMF17325.1"/>
    </source>
</evidence>
<dbReference type="EMBL" id="BSXT01000091">
    <property type="protein sequence ID" value="GMF17325.1"/>
    <property type="molecule type" value="Genomic_DNA"/>
</dbReference>
<reference evidence="3" key="1">
    <citation type="submission" date="2023-04" db="EMBL/GenBank/DDBJ databases">
        <title>Phytophthora fragariaefolia NBRC 109709.</title>
        <authorList>
            <person name="Ichikawa N."/>
            <person name="Sato H."/>
            <person name="Tonouchi N."/>
        </authorList>
    </citation>
    <scope>NUCLEOTIDE SEQUENCE</scope>
    <source>
        <strain evidence="3">NBRC 109709</strain>
    </source>
</reference>
<keyword evidence="4" id="KW-1185">Reference proteome</keyword>
<dbReference type="InterPro" id="IPR016169">
    <property type="entry name" value="FAD-bd_PCMH_sub2"/>
</dbReference>
<name>A0A9W6TN24_9STRA</name>
<feature type="domain" description="FAD-binding PCMH-type" evidence="2">
    <location>
        <begin position="64"/>
        <end position="205"/>
    </location>
</feature>
<dbReference type="GO" id="GO:0071949">
    <property type="term" value="F:FAD binding"/>
    <property type="evidence" value="ECO:0007669"/>
    <property type="project" value="InterPro"/>
</dbReference>
<dbReference type="Pfam" id="PF01565">
    <property type="entry name" value="FAD_binding_4"/>
    <property type="match status" value="2"/>
</dbReference>
<dbReference type="PANTHER" id="PTHR11748">
    <property type="entry name" value="D-LACTATE DEHYDROGENASE"/>
    <property type="match status" value="1"/>
</dbReference>
<evidence type="ECO:0000313" key="4">
    <source>
        <dbReference type="Proteomes" id="UP001165121"/>
    </source>
</evidence>
<dbReference type="GO" id="GO:0008720">
    <property type="term" value="F:D-lactate dehydrogenase (NAD+) activity"/>
    <property type="evidence" value="ECO:0007669"/>
    <property type="project" value="TreeGrafter"/>
</dbReference>
<dbReference type="OrthoDB" id="5332616at2759"/>
<dbReference type="InterPro" id="IPR036318">
    <property type="entry name" value="FAD-bd_PCMH-like_sf"/>
</dbReference>